<proteinExistence type="predicted"/>
<feature type="domain" description="CBS" evidence="2">
    <location>
        <begin position="7"/>
        <end position="65"/>
    </location>
</feature>
<name>A0ABP7YHE6_9SPHI</name>
<organism evidence="3 4">
    <name type="scientific">Sphingobacterium kyonggiense</name>
    <dbReference type="NCBI Taxonomy" id="714075"/>
    <lineage>
        <taxon>Bacteria</taxon>
        <taxon>Pseudomonadati</taxon>
        <taxon>Bacteroidota</taxon>
        <taxon>Sphingobacteriia</taxon>
        <taxon>Sphingobacteriales</taxon>
        <taxon>Sphingobacteriaceae</taxon>
        <taxon>Sphingobacterium</taxon>
    </lineage>
</organism>
<dbReference type="RefSeq" id="WP_344673630.1">
    <property type="nucleotide sequence ID" value="NZ_BAAAZI010000006.1"/>
</dbReference>
<keyword evidence="1" id="KW-0129">CBS domain</keyword>
<gene>
    <name evidence="3" type="ORF">GCM10022216_11170</name>
</gene>
<dbReference type="PROSITE" id="PS51371">
    <property type="entry name" value="CBS"/>
    <property type="match status" value="1"/>
</dbReference>
<evidence type="ECO:0000313" key="4">
    <source>
        <dbReference type="Proteomes" id="UP001500101"/>
    </source>
</evidence>
<reference evidence="4" key="1">
    <citation type="journal article" date="2019" name="Int. J. Syst. Evol. Microbiol.">
        <title>The Global Catalogue of Microorganisms (GCM) 10K type strain sequencing project: providing services to taxonomists for standard genome sequencing and annotation.</title>
        <authorList>
            <consortium name="The Broad Institute Genomics Platform"/>
            <consortium name="The Broad Institute Genome Sequencing Center for Infectious Disease"/>
            <person name="Wu L."/>
            <person name="Ma J."/>
        </authorList>
    </citation>
    <scope>NUCLEOTIDE SEQUENCE [LARGE SCALE GENOMIC DNA]</scope>
    <source>
        <strain evidence="4">JCM 16704</strain>
    </source>
</reference>
<dbReference type="Pfam" id="PF00571">
    <property type="entry name" value="CBS"/>
    <property type="match status" value="2"/>
</dbReference>
<dbReference type="InterPro" id="IPR046342">
    <property type="entry name" value="CBS_dom_sf"/>
</dbReference>
<protein>
    <recommendedName>
        <fullName evidence="2">CBS domain-containing protein</fullName>
    </recommendedName>
</protein>
<dbReference type="Proteomes" id="UP001500101">
    <property type="component" value="Unassembled WGS sequence"/>
</dbReference>
<dbReference type="EMBL" id="BAAAZI010000006">
    <property type="protein sequence ID" value="GAA4136309.1"/>
    <property type="molecule type" value="Genomic_DNA"/>
</dbReference>
<evidence type="ECO:0000313" key="3">
    <source>
        <dbReference type="EMBL" id="GAA4136309.1"/>
    </source>
</evidence>
<evidence type="ECO:0000259" key="2">
    <source>
        <dbReference type="PROSITE" id="PS51371"/>
    </source>
</evidence>
<keyword evidence="4" id="KW-1185">Reference proteome</keyword>
<dbReference type="SUPFAM" id="SSF54631">
    <property type="entry name" value="CBS-domain pair"/>
    <property type="match status" value="1"/>
</dbReference>
<evidence type="ECO:0000256" key="1">
    <source>
        <dbReference type="PROSITE-ProRule" id="PRU00703"/>
    </source>
</evidence>
<comment type="caution">
    <text evidence="3">The sequence shown here is derived from an EMBL/GenBank/DDBJ whole genome shotgun (WGS) entry which is preliminary data.</text>
</comment>
<dbReference type="InterPro" id="IPR000644">
    <property type="entry name" value="CBS_dom"/>
</dbReference>
<dbReference type="Gene3D" id="3.10.580.10">
    <property type="entry name" value="CBS-domain"/>
    <property type="match status" value="1"/>
</dbReference>
<accession>A0ABP7YHE6</accession>
<sequence length="220" mass="25357">MYIGENISTLFTEISPNDTVAKALDRINELHLQQIPIVKGKEYLGMLTEEDLLAQDDETMLIKDLKFSFPFIYIFDYQHILDGLQFLETYQFDVLPVLNKQKQYLGVITPKELLLAQNQAMSNQEIGAIIVLEMEERDNSLTHIANIIESENCKILHTGIRLLEDSSKVELTIKLNKTNISSVLASLWRHDYVVKATFNDGSDQNDIQERYNLLMNYLNL</sequence>